<dbReference type="Pfam" id="PF12796">
    <property type="entry name" value="Ank_2"/>
    <property type="match status" value="5"/>
</dbReference>
<evidence type="ECO:0000313" key="4">
    <source>
        <dbReference type="Proteomes" id="UP000001548"/>
    </source>
</evidence>
<name>A8B218_GIAIC</name>
<dbReference type="Gene3D" id="1.25.40.20">
    <property type="entry name" value="Ankyrin repeat-containing domain"/>
    <property type="match status" value="3"/>
</dbReference>
<dbReference type="VEuPathDB" id="GiardiaDB:GL50803_8983"/>
<dbReference type="SMART" id="SM00248">
    <property type="entry name" value="ANK"/>
    <property type="match status" value="11"/>
</dbReference>
<dbReference type="EMBL" id="AACB03000003">
    <property type="protein sequence ID" value="KAE8302905.1"/>
    <property type="molecule type" value="Genomic_DNA"/>
</dbReference>
<proteinExistence type="predicted"/>
<feature type="compositionally biased region" description="Polar residues" evidence="2">
    <location>
        <begin position="221"/>
        <end position="234"/>
    </location>
</feature>
<dbReference type="RefSeq" id="XP_001709881.1">
    <property type="nucleotide sequence ID" value="XM_001709829.1"/>
</dbReference>
<evidence type="ECO:0000256" key="1">
    <source>
        <dbReference type="SAM" id="Coils"/>
    </source>
</evidence>
<keyword evidence="1" id="KW-0175">Coiled coil</keyword>
<gene>
    <name evidence="3" type="ORF">GL50803_008983</name>
</gene>
<feature type="compositionally biased region" description="Basic and acidic residues" evidence="2">
    <location>
        <begin position="558"/>
        <end position="572"/>
    </location>
</feature>
<dbReference type="KEGG" id="gla:GL50803_008983"/>
<dbReference type="STRING" id="184922.A8B218"/>
<dbReference type="SUPFAM" id="SSF48403">
    <property type="entry name" value="Ankyrin repeat"/>
    <property type="match status" value="2"/>
</dbReference>
<protein>
    <submittedName>
        <fullName evidence="3">Ankyrin repeat protein 1</fullName>
    </submittedName>
</protein>
<dbReference type="PANTHER" id="PTHR24120">
    <property type="entry name" value="GH07239P"/>
    <property type="match status" value="1"/>
</dbReference>
<evidence type="ECO:0000256" key="2">
    <source>
        <dbReference type="SAM" id="MobiDB-lite"/>
    </source>
</evidence>
<comment type="caution">
    <text evidence="3">The sequence shown here is derived from an EMBL/GenBank/DDBJ whole genome shotgun (WGS) entry which is preliminary data.</text>
</comment>
<dbReference type="InterPro" id="IPR036770">
    <property type="entry name" value="Ankyrin_rpt-contain_sf"/>
</dbReference>
<feature type="region of interest" description="Disordered" evidence="2">
    <location>
        <begin position="522"/>
        <end position="626"/>
    </location>
</feature>
<keyword evidence="4" id="KW-1185">Reference proteome</keyword>
<dbReference type="OMA" id="HAAECDS"/>
<organism evidence="3 4">
    <name type="scientific">Giardia intestinalis (strain ATCC 50803 / WB clone C6)</name>
    <name type="common">Giardia lamblia</name>
    <dbReference type="NCBI Taxonomy" id="184922"/>
    <lineage>
        <taxon>Eukaryota</taxon>
        <taxon>Metamonada</taxon>
        <taxon>Diplomonadida</taxon>
        <taxon>Hexamitidae</taxon>
        <taxon>Giardiinae</taxon>
        <taxon>Giardia</taxon>
    </lineage>
</organism>
<dbReference type="AlphaFoldDB" id="A8B218"/>
<feature type="compositionally biased region" description="Basic and acidic residues" evidence="2">
    <location>
        <begin position="522"/>
        <end position="533"/>
    </location>
</feature>
<feature type="region of interest" description="Disordered" evidence="2">
    <location>
        <begin position="221"/>
        <end position="311"/>
    </location>
</feature>
<dbReference type="HOGENOM" id="CLU_289934_0_0_1"/>
<accession>A8B218</accession>
<dbReference type="PANTHER" id="PTHR24120:SF4">
    <property type="entry name" value="GH07239P"/>
    <property type="match status" value="1"/>
</dbReference>
<sequence length="1057" mass="118434">MACPATQAWFEAICTGNYEYVLANLSVYARSRAEDDDTGLIIAARRNDSQMVQILIDSEAGLTNSKGDSALITSVRHDHVYVCRILVEREYRIRTIDGLTPLMVAVQSSSISCFPYLFPYLSFEKDYQGRTALDHAVIQRKFSCVMYLLNHKIFTKRDLEHAMELAISLGTLYTRDILNQYLSSGEYLLSPQIGVSAQEEPQSSTSSQEQIAPMLRSLSRTQHTAKNHGTSNQYKAAPERSHSALTKPLANVPDQSPTRRSESGNFRHLKSNPRNNGSVPIGSELPQQGIHSTPPTAHQQQGRNGDAENERSSQYDILTMQETIHCQNETIEELRSKLSTLSEANKKTSKLDYERLMSLITSYQQLRVEYKKHMKECTRAHKTRRSQLNDIAIQCDQKNSEEPVSKPAPNKATVISKISDVHEQDESTYTNRSTVAVLSGHTKKTLSSREKLKMAESIAKKPSSNPDIQRLRMESADLKRQVCTLQTANNSLQAQLLDAKAQIHRLATNNTSLNIRIVELEKQSSRREKKEQVHGGPQLSQALQSSSGSTGSASTPNRHKDCVRNTKKRMDSGKYSTTEGVPEQGSVDLDALTDPPGITLTKLNVADEEQSQQSHEPQPFKTDHSRGPALTIEELGNRLLETYESVTKHDDLQIEIEHLRKELRRMQIISMALLDEELTHSADKNPILTVHVGNDVSDASEKTHYINKVALRSELLKSLTDNFGAEEATSSEETGLSSKECAKDERGNTPLMLAIYNNDISELNKYIYMAGQTNNDGNTALMLAALMNRSKLIPALMEKEAMIKRHDGETALSLALKEEHYQAAKVLREYEGVPLSIPFEHTNKTENKIDRFTELIQAAEEDDVITVWSYVEVQHGLRDEDGRTALMHAAECDSVESLIILMLYERRLGDTKGMTALMYAAIHGNVDCVKLLQKDEGRLQDVNGWTALMHATRERVHPVIKLLADLEAGVKTDRDGYTALIMAIQLHDLVSVTILSDYERGICDSAGMTPLKWIEKEREEHGCTDEQEIALYNEMARILESPSSTSYSCSTESQDDQ</sequence>
<evidence type="ECO:0000313" key="3">
    <source>
        <dbReference type="EMBL" id="KAE8302905.1"/>
    </source>
</evidence>
<feature type="coiled-coil region" evidence="1">
    <location>
        <begin position="324"/>
        <end position="351"/>
    </location>
</feature>
<reference evidence="3 4" key="1">
    <citation type="journal article" date="2007" name="Science">
        <title>Genomic minimalism in the early diverging intestinal parasite Giardia lamblia.</title>
        <authorList>
            <person name="Morrison H.G."/>
            <person name="McArthur A.G."/>
            <person name="Gillin F.D."/>
            <person name="Aley S.B."/>
            <person name="Adam R.D."/>
            <person name="Olsen G.J."/>
            <person name="Best A.A."/>
            <person name="Cande W.Z."/>
            <person name="Chen F."/>
            <person name="Cipriano M.J."/>
            <person name="Davids B.J."/>
            <person name="Dawson S.C."/>
            <person name="Elmendorf H.G."/>
            <person name="Hehl A.B."/>
            <person name="Holder M.E."/>
            <person name="Huse S.M."/>
            <person name="Kim U.U."/>
            <person name="Lasek-Nesselquist E."/>
            <person name="Manning G."/>
            <person name="Nigam A."/>
            <person name="Nixon J.E."/>
            <person name="Palm D."/>
            <person name="Passamaneck N.E."/>
            <person name="Prabhu A."/>
            <person name="Reich C.I."/>
            <person name="Reiner D.S."/>
            <person name="Samuelson J."/>
            <person name="Svard S.G."/>
            <person name="Sogin M.L."/>
        </authorList>
    </citation>
    <scope>NUCLEOTIDE SEQUENCE [LARGE SCALE GENOMIC DNA]</scope>
    <source>
        <strain evidence="3 4">WB C6</strain>
    </source>
</reference>
<dbReference type="Proteomes" id="UP000001548">
    <property type="component" value="Unassembled WGS sequence"/>
</dbReference>
<feature type="compositionally biased region" description="Low complexity" evidence="2">
    <location>
        <begin position="535"/>
        <end position="556"/>
    </location>
</feature>
<dbReference type="InterPro" id="IPR002110">
    <property type="entry name" value="Ankyrin_rpt"/>
</dbReference>
<feature type="compositionally biased region" description="Polar residues" evidence="2">
    <location>
        <begin position="285"/>
        <end position="303"/>
    </location>
</feature>
<dbReference type="GeneID" id="5702787"/>
<dbReference type="PROSITE" id="PS50088">
    <property type="entry name" value="ANK_REPEAT"/>
    <property type="match status" value="1"/>
</dbReference>